<organism evidence="3 4">
    <name type="scientific">Saccharopolyspora taberi</name>
    <dbReference type="NCBI Taxonomy" id="60895"/>
    <lineage>
        <taxon>Bacteria</taxon>
        <taxon>Bacillati</taxon>
        <taxon>Actinomycetota</taxon>
        <taxon>Actinomycetes</taxon>
        <taxon>Pseudonocardiales</taxon>
        <taxon>Pseudonocardiaceae</taxon>
        <taxon>Saccharopolyspora</taxon>
    </lineage>
</organism>
<dbReference type="InterPro" id="IPR020843">
    <property type="entry name" value="ER"/>
</dbReference>
<dbReference type="SUPFAM" id="SSF51735">
    <property type="entry name" value="NAD(P)-binding Rossmann-fold domains"/>
    <property type="match status" value="1"/>
</dbReference>
<dbReference type="RefSeq" id="WP_344679230.1">
    <property type="nucleotide sequence ID" value="NZ_BAAAUX010000011.1"/>
</dbReference>
<evidence type="ECO:0000313" key="3">
    <source>
        <dbReference type="EMBL" id="GAA2785632.1"/>
    </source>
</evidence>
<evidence type="ECO:0000256" key="1">
    <source>
        <dbReference type="ARBA" id="ARBA00022857"/>
    </source>
</evidence>
<dbReference type="SUPFAM" id="SSF50129">
    <property type="entry name" value="GroES-like"/>
    <property type="match status" value="1"/>
</dbReference>
<dbReference type="PANTHER" id="PTHR44154:SF1">
    <property type="entry name" value="QUINONE OXIDOREDUCTASE"/>
    <property type="match status" value="1"/>
</dbReference>
<dbReference type="Gene3D" id="3.90.180.10">
    <property type="entry name" value="Medium-chain alcohol dehydrogenases, catalytic domain"/>
    <property type="match status" value="1"/>
</dbReference>
<comment type="caution">
    <text evidence="3">The sequence shown here is derived from an EMBL/GenBank/DDBJ whole genome shotgun (WGS) entry which is preliminary data.</text>
</comment>
<dbReference type="InterPro" id="IPR011032">
    <property type="entry name" value="GroES-like_sf"/>
</dbReference>
<dbReference type="Pfam" id="PF13602">
    <property type="entry name" value="ADH_zinc_N_2"/>
    <property type="match status" value="1"/>
</dbReference>
<gene>
    <name evidence="3" type="ORF">GCM10010470_19770</name>
</gene>
<dbReference type="Gene3D" id="3.40.50.720">
    <property type="entry name" value="NAD(P)-binding Rossmann-like Domain"/>
    <property type="match status" value="1"/>
</dbReference>
<dbReference type="EMBL" id="BAAAUX010000011">
    <property type="protein sequence ID" value="GAA2785632.1"/>
    <property type="molecule type" value="Genomic_DNA"/>
</dbReference>
<evidence type="ECO:0000313" key="4">
    <source>
        <dbReference type="Proteomes" id="UP001500979"/>
    </source>
</evidence>
<dbReference type="InterPro" id="IPR013154">
    <property type="entry name" value="ADH-like_N"/>
</dbReference>
<dbReference type="Pfam" id="PF08240">
    <property type="entry name" value="ADH_N"/>
    <property type="match status" value="1"/>
</dbReference>
<dbReference type="Proteomes" id="UP001500979">
    <property type="component" value="Unassembled WGS sequence"/>
</dbReference>
<dbReference type="CDD" id="cd05289">
    <property type="entry name" value="MDR_like_2"/>
    <property type="match status" value="1"/>
</dbReference>
<feature type="domain" description="Enoyl reductase (ER)" evidence="2">
    <location>
        <begin position="10"/>
        <end position="294"/>
    </location>
</feature>
<protein>
    <submittedName>
        <fullName evidence="3">NADP-dependent oxidoreductase</fullName>
    </submittedName>
</protein>
<sequence length="297" mass="30397">MRAIEFAEYGSSEVLTLQEADLPEPGPGQARVAVRFAGVNPFDWKVRAGIMPGVVRLPYRPGLELSGVVDAVGEGAAVAVGDEVLGWAATGSYAEYALASVLVPKPETMSWQDAAALPVAGEAALRAVGLLAVESGEVVLIHGASGVVGSLATQLAVARGATVIGTCGGDSAEIVESLGATPVAYGEGLVERVRAISPRIDAVLDAAGKGALPDSMELRGGTERIVTLADPAAFDLGITFSSKGNQNTEVLTELTDLAAADRLLIRQARSYPLAEAAQAQDDSATGHSGGKILLDLR</sequence>
<dbReference type="InterPro" id="IPR036291">
    <property type="entry name" value="NAD(P)-bd_dom_sf"/>
</dbReference>
<dbReference type="SMART" id="SM00829">
    <property type="entry name" value="PKS_ER"/>
    <property type="match status" value="1"/>
</dbReference>
<keyword evidence="4" id="KW-1185">Reference proteome</keyword>
<evidence type="ECO:0000259" key="2">
    <source>
        <dbReference type="SMART" id="SM00829"/>
    </source>
</evidence>
<dbReference type="PANTHER" id="PTHR44154">
    <property type="entry name" value="QUINONE OXIDOREDUCTASE"/>
    <property type="match status" value="1"/>
</dbReference>
<accession>A0ABN3V9Z6</accession>
<name>A0ABN3V9Z6_9PSEU</name>
<dbReference type="InterPro" id="IPR051603">
    <property type="entry name" value="Zinc-ADH_QOR/CCCR"/>
</dbReference>
<proteinExistence type="predicted"/>
<reference evidence="3 4" key="1">
    <citation type="journal article" date="2019" name="Int. J. Syst. Evol. Microbiol.">
        <title>The Global Catalogue of Microorganisms (GCM) 10K type strain sequencing project: providing services to taxonomists for standard genome sequencing and annotation.</title>
        <authorList>
            <consortium name="The Broad Institute Genomics Platform"/>
            <consortium name="The Broad Institute Genome Sequencing Center for Infectious Disease"/>
            <person name="Wu L."/>
            <person name="Ma J."/>
        </authorList>
    </citation>
    <scope>NUCLEOTIDE SEQUENCE [LARGE SCALE GENOMIC DNA]</scope>
    <source>
        <strain evidence="3 4">JCM 9383</strain>
    </source>
</reference>
<keyword evidence="1" id="KW-0521">NADP</keyword>